<evidence type="ECO:0000256" key="2">
    <source>
        <dbReference type="SAM" id="Phobius"/>
    </source>
</evidence>
<feature type="domain" description="Peptidase C39-like" evidence="3">
    <location>
        <begin position="180"/>
        <end position="314"/>
    </location>
</feature>
<feature type="region of interest" description="Disordered" evidence="1">
    <location>
        <begin position="56"/>
        <end position="107"/>
    </location>
</feature>
<keyword evidence="5" id="KW-1185">Reference proteome</keyword>
<keyword evidence="2" id="KW-0812">Transmembrane</keyword>
<feature type="compositionally biased region" description="Low complexity" evidence="1">
    <location>
        <begin position="65"/>
        <end position="75"/>
    </location>
</feature>
<sequence length="341" mass="37437">MDTQDREKYRQLRQQQRERQLHIIRLSILLGVGVILMFTGLGLLTYVHQQKQTATSGNVSERFSEAASSAALETASRNDPDTETAAATEKAQKKKKKQSQTTDVSETTPVSADDYLGLLQQQSADLPKLKKILKDPSRYPKSLLKALSKNSEMLDFVLHYPKKHKNAAAKSIGDDFVTGEIPALIQWDERWGYAPYGSETIIAVSGCGPTALSMVISGLLQDASITPAVIADYASSNGYLDENLDTKWELMTNGVEHFGISGSILGLDENAMINVLSVGCPIICSMGPGIFTTTGHFIVLTGYQDGAFTVHDPASKVRTSQTYTFQEISGQIKNMWYFAKN</sequence>
<dbReference type="InterPro" id="IPR039564">
    <property type="entry name" value="Peptidase_C39-like"/>
</dbReference>
<evidence type="ECO:0000256" key="1">
    <source>
        <dbReference type="SAM" id="MobiDB-lite"/>
    </source>
</evidence>
<feature type="transmembrane region" description="Helical" evidence="2">
    <location>
        <begin position="21"/>
        <end position="47"/>
    </location>
</feature>
<evidence type="ECO:0000259" key="3">
    <source>
        <dbReference type="Pfam" id="PF13529"/>
    </source>
</evidence>
<protein>
    <submittedName>
        <fullName evidence="4">C39 family peptidase</fullName>
    </submittedName>
</protein>
<organism evidence="4 5">
    <name type="scientific">Hominisplanchenecus faecis</name>
    <dbReference type="NCBI Taxonomy" id="2885351"/>
    <lineage>
        <taxon>Bacteria</taxon>
        <taxon>Bacillati</taxon>
        <taxon>Bacillota</taxon>
        <taxon>Clostridia</taxon>
        <taxon>Lachnospirales</taxon>
        <taxon>Lachnospiraceae</taxon>
        <taxon>Hominisplanchenecus</taxon>
    </lineage>
</organism>
<evidence type="ECO:0000313" key="4">
    <source>
        <dbReference type="EMBL" id="MCC2147773.1"/>
    </source>
</evidence>
<keyword evidence="2" id="KW-1133">Transmembrane helix</keyword>
<dbReference type="EMBL" id="JAJEQE010000001">
    <property type="protein sequence ID" value="MCC2147773.1"/>
    <property type="molecule type" value="Genomic_DNA"/>
</dbReference>
<accession>A0ABS8ERH5</accession>
<evidence type="ECO:0000313" key="5">
    <source>
        <dbReference type="Proteomes" id="UP001299235"/>
    </source>
</evidence>
<keyword evidence="2" id="KW-0472">Membrane</keyword>
<gene>
    <name evidence="4" type="ORF">LKD42_00670</name>
</gene>
<name>A0ABS8ERH5_9FIRM</name>
<proteinExistence type="predicted"/>
<dbReference type="Gene3D" id="3.90.70.10">
    <property type="entry name" value="Cysteine proteinases"/>
    <property type="match status" value="1"/>
</dbReference>
<reference evidence="4 5" key="1">
    <citation type="submission" date="2021-10" db="EMBL/GenBank/DDBJ databases">
        <title>Anaerobic single-cell dispensing facilitates the cultivation of human gut bacteria.</title>
        <authorList>
            <person name="Afrizal A."/>
        </authorList>
    </citation>
    <scope>NUCLEOTIDE SEQUENCE [LARGE SCALE GENOMIC DNA]</scope>
    <source>
        <strain evidence="4 5">CLA-AA-H246</strain>
    </source>
</reference>
<dbReference type="RefSeq" id="WP_248834508.1">
    <property type="nucleotide sequence ID" value="NZ_JAJEQE010000001.1"/>
</dbReference>
<dbReference type="Pfam" id="PF13529">
    <property type="entry name" value="Peptidase_C39_2"/>
    <property type="match status" value="1"/>
</dbReference>
<comment type="caution">
    <text evidence="4">The sequence shown here is derived from an EMBL/GenBank/DDBJ whole genome shotgun (WGS) entry which is preliminary data.</text>
</comment>
<dbReference type="Proteomes" id="UP001299235">
    <property type="component" value="Unassembled WGS sequence"/>
</dbReference>